<dbReference type="Gene3D" id="3.40.630.30">
    <property type="match status" value="1"/>
</dbReference>
<name>A0A944H8Y6_DENI1</name>
<dbReference type="Proteomes" id="UP000694660">
    <property type="component" value="Unassembled WGS sequence"/>
</dbReference>
<proteinExistence type="predicted"/>
<dbReference type="AlphaFoldDB" id="A0A944H8Y6"/>
<gene>
    <name evidence="2" type="ORF">I8J34_11950</name>
</gene>
<protein>
    <submittedName>
        <fullName evidence="2">GNAT family N-acetyltransferase</fullName>
    </submittedName>
</protein>
<dbReference type="InterPro" id="IPR000182">
    <property type="entry name" value="GNAT_dom"/>
</dbReference>
<reference evidence="3" key="1">
    <citation type="journal article" date="2022" name="ISME J.">
        <title>Genetic and phylogenetic analysis of dissimilatory iodate-reducing bacteria identifies potential niches across the world's oceans.</title>
        <authorList>
            <person name="Reyes-Umana V."/>
            <person name="Henning Z."/>
            <person name="Lee K."/>
            <person name="Barnum T.P."/>
            <person name="Coates J.D."/>
        </authorList>
    </citation>
    <scope>NUCLEOTIDE SEQUENCE [LARGE SCALE GENOMIC DNA]</scope>
    <source>
        <strain evidence="3">IR12</strain>
    </source>
</reference>
<dbReference type="CDD" id="cd04301">
    <property type="entry name" value="NAT_SF"/>
    <property type="match status" value="1"/>
</dbReference>
<accession>A0A944H8Y6</accession>
<feature type="domain" description="N-acetyltransferase" evidence="1">
    <location>
        <begin position="2"/>
        <end position="148"/>
    </location>
</feature>
<organism evidence="2 3">
    <name type="scientific">Denitromonas iodatirespirans</name>
    <dbReference type="NCBI Taxonomy" id="2795389"/>
    <lineage>
        <taxon>Bacteria</taxon>
        <taxon>Pseudomonadati</taxon>
        <taxon>Pseudomonadota</taxon>
        <taxon>Betaproteobacteria</taxon>
        <taxon>Rhodocyclales</taxon>
        <taxon>Zoogloeaceae</taxon>
        <taxon>Denitromonas</taxon>
    </lineage>
</organism>
<dbReference type="Pfam" id="PF00583">
    <property type="entry name" value="Acetyltransf_1"/>
    <property type="match status" value="1"/>
</dbReference>
<keyword evidence="3" id="KW-1185">Reference proteome</keyword>
<dbReference type="GO" id="GO:0016747">
    <property type="term" value="F:acyltransferase activity, transferring groups other than amino-acyl groups"/>
    <property type="evidence" value="ECO:0007669"/>
    <property type="project" value="InterPro"/>
</dbReference>
<dbReference type="SUPFAM" id="SSF55729">
    <property type="entry name" value="Acyl-CoA N-acyltransferases (Nat)"/>
    <property type="match status" value="1"/>
</dbReference>
<dbReference type="PROSITE" id="PS51186">
    <property type="entry name" value="GNAT"/>
    <property type="match status" value="1"/>
</dbReference>
<dbReference type="InterPro" id="IPR016181">
    <property type="entry name" value="Acyl_CoA_acyltransferase"/>
</dbReference>
<evidence type="ECO:0000313" key="3">
    <source>
        <dbReference type="Proteomes" id="UP000694660"/>
    </source>
</evidence>
<dbReference type="EMBL" id="JAEKFT010000011">
    <property type="protein sequence ID" value="MBT0961885.1"/>
    <property type="molecule type" value="Genomic_DNA"/>
</dbReference>
<evidence type="ECO:0000313" key="2">
    <source>
        <dbReference type="EMBL" id="MBT0961885.1"/>
    </source>
</evidence>
<sequence>MIAVTRLGPADGPRLCRHLQALDADDRMLRFGHALDDDGITRYVARIDFARDTVIGIESADGTLAALAHLGVRAGRADFGLSVLPAYRGCGLGWRMFSRVVACSRRVGATELVCQSANPAVVHMAAVFGFRRLLADPAAALVLALPDPAPAPHPLTNPADALA</sequence>
<comment type="caution">
    <text evidence="2">The sequence shown here is derived from an EMBL/GenBank/DDBJ whole genome shotgun (WGS) entry which is preliminary data.</text>
</comment>
<dbReference type="RefSeq" id="WP_214361634.1">
    <property type="nucleotide sequence ID" value="NZ_JAEKFT010000011.1"/>
</dbReference>
<evidence type="ECO:0000259" key="1">
    <source>
        <dbReference type="PROSITE" id="PS51186"/>
    </source>
</evidence>